<accession>A0A1G8SAJ0</accession>
<evidence type="ECO:0000313" key="4">
    <source>
        <dbReference type="Proteomes" id="UP000199225"/>
    </source>
</evidence>
<dbReference type="SUPFAM" id="SSF51735">
    <property type="entry name" value="NAD(P)-binding Rossmann-fold domains"/>
    <property type="match status" value="1"/>
</dbReference>
<dbReference type="Gene3D" id="3.40.50.720">
    <property type="entry name" value="NAD(P)-binding Rossmann-like Domain"/>
    <property type="match status" value="1"/>
</dbReference>
<sequence>MSTIKIGIIGAGRFGRLHLNVLSELPGCEVVAVADISEEALQNVEKEFDVKKTYVDANEMINDEEVDAVDIVSDESTHGAYAINALKSNKHVFIEKPIATSVQEAKQIDELAKEKGKHVLVGNISRFSSPYYSIYRAVREGRLGKVAMIRAKRNFSKSWFAHFGKRVHPVYESGIHDIDLALWYAGSPCVEVYASERNISGFKHPDLFSAVLTFENGVIASIDSSWLYPEGGPRNLVETLELDGTIDADIEVIGEKGTATYALNHPGYSINTETRTERPALTLWSTEIDGIGGAIRSELNYFLRLIERKEENEIAPVSDSVEGLKIADAIVQSAEEGRPVKF</sequence>
<protein>
    <submittedName>
        <fullName evidence="3">Predicted dehydrogenase</fullName>
    </submittedName>
</protein>
<dbReference type="AlphaFoldDB" id="A0A1G8SAJ0"/>
<gene>
    <name evidence="3" type="ORF">SAMN04490247_1346</name>
</gene>
<feature type="domain" description="Gfo/Idh/MocA-like oxidoreductase N-terminal" evidence="1">
    <location>
        <begin position="4"/>
        <end position="122"/>
    </location>
</feature>
<dbReference type="EMBL" id="FNEV01000003">
    <property type="protein sequence ID" value="SDJ26214.1"/>
    <property type="molecule type" value="Genomic_DNA"/>
</dbReference>
<evidence type="ECO:0000259" key="2">
    <source>
        <dbReference type="Pfam" id="PF22725"/>
    </source>
</evidence>
<dbReference type="PANTHER" id="PTHR43377">
    <property type="entry name" value="BILIVERDIN REDUCTASE A"/>
    <property type="match status" value="1"/>
</dbReference>
<evidence type="ECO:0000259" key="1">
    <source>
        <dbReference type="Pfam" id="PF01408"/>
    </source>
</evidence>
<proteinExistence type="predicted"/>
<evidence type="ECO:0000313" key="3">
    <source>
        <dbReference type="EMBL" id="SDJ26214.1"/>
    </source>
</evidence>
<dbReference type="Gene3D" id="3.30.360.10">
    <property type="entry name" value="Dihydrodipicolinate Reductase, domain 2"/>
    <property type="match status" value="1"/>
</dbReference>
<dbReference type="InterPro" id="IPR000683">
    <property type="entry name" value="Gfo/Idh/MocA-like_OxRdtase_N"/>
</dbReference>
<dbReference type="GO" id="GO:0000166">
    <property type="term" value="F:nucleotide binding"/>
    <property type="evidence" value="ECO:0007669"/>
    <property type="project" value="InterPro"/>
</dbReference>
<dbReference type="OrthoDB" id="9815825at2"/>
<dbReference type="InterPro" id="IPR051450">
    <property type="entry name" value="Gfo/Idh/MocA_Oxidoreductases"/>
</dbReference>
<dbReference type="Pfam" id="PF01408">
    <property type="entry name" value="GFO_IDH_MocA"/>
    <property type="match status" value="1"/>
</dbReference>
<name>A0A1G8SAJ0_9BACI</name>
<reference evidence="4" key="1">
    <citation type="submission" date="2016-10" db="EMBL/GenBank/DDBJ databases">
        <authorList>
            <person name="Varghese N."/>
            <person name="Submissions S."/>
        </authorList>
    </citation>
    <scope>NUCLEOTIDE SEQUENCE [LARGE SCALE GENOMIC DNA]</scope>
    <source>
        <strain evidence="4">DSM 4771</strain>
    </source>
</reference>
<dbReference type="Proteomes" id="UP000199225">
    <property type="component" value="Unassembled WGS sequence"/>
</dbReference>
<keyword evidence="4" id="KW-1185">Reference proteome</keyword>
<dbReference type="InterPro" id="IPR036291">
    <property type="entry name" value="NAD(P)-bd_dom_sf"/>
</dbReference>
<dbReference type="InterPro" id="IPR055170">
    <property type="entry name" value="GFO_IDH_MocA-like_dom"/>
</dbReference>
<dbReference type="RefSeq" id="WP_093193100.1">
    <property type="nucleotide sequence ID" value="NZ_FNEV01000003.1"/>
</dbReference>
<dbReference type="STRING" id="86666.SAMN04490247_1346"/>
<dbReference type="Pfam" id="PF22725">
    <property type="entry name" value="GFO_IDH_MocA_C3"/>
    <property type="match status" value="1"/>
</dbReference>
<organism evidence="3 4">
    <name type="scientific">Salimicrobium halophilum</name>
    <dbReference type="NCBI Taxonomy" id="86666"/>
    <lineage>
        <taxon>Bacteria</taxon>
        <taxon>Bacillati</taxon>
        <taxon>Bacillota</taxon>
        <taxon>Bacilli</taxon>
        <taxon>Bacillales</taxon>
        <taxon>Bacillaceae</taxon>
        <taxon>Salimicrobium</taxon>
    </lineage>
</organism>
<dbReference type="PANTHER" id="PTHR43377:SF1">
    <property type="entry name" value="BILIVERDIN REDUCTASE A"/>
    <property type="match status" value="1"/>
</dbReference>
<feature type="domain" description="GFO/IDH/MocA-like oxidoreductase" evidence="2">
    <location>
        <begin position="135"/>
        <end position="259"/>
    </location>
</feature>
<dbReference type="SUPFAM" id="SSF55347">
    <property type="entry name" value="Glyceraldehyde-3-phosphate dehydrogenase-like, C-terminal domain"/>
    <property type="match status" value="1"/>
</dbReference>